<protein>
    <submittedName>
        <fullName evidence="3">SDR family oxidoreductase</fullName>
    </submittedName>
</protein>
<gene>
    <name evidence="3" type="ORF">AB5J58_18095</name>
</gene>
<dbReference type="CDD" id="cd05233">
    <property type="entry name" value="SDR_c"/>
    <property type="match status" value="1"/>
</dbReference>
<dbReference type="EMBL" id="CP163431">
    <property type="protein sequence ID" value="XDQ01985.1"/>
    <property type="molecule type" value="Genomic_DNA"/>
</dbReference>
<dbReference type="PANTHER" id="PTHR24321:SF8">
    <property type="entry name" value="ESTRADIOL 17-BETA-DEHYDROGENASE 8-RELATED"/>
    <property type="match status" value="1"/>
</dbReference>
<accession>A0AB39M816</accession>
<dbReference type="AlphaFoldDB" id="A0AB39M816"/>
<evidence type="ECO:0000256" key="2">
    <source>
        <dbReference type="ARBA" id="ARBA00023002"/>
    </source>
</evidence>
<dbReference type="InterPro" id="IPR036291">
    <property type="entry name" value="NAD(P)-bd_dom_sf"/>
</dbReference>
<evidence type="ECO:0000313" key="3">
    <source>
        <dbReference type="EMBL" id="XDQ01985.1"/>
    </source>
</evidence>
<evidence type="ECO:0000256" key="1">
    <source>
        <dbReference type="ARBA" id="ARBA00006484"/>
    </source>
</evidence>
<keyword evidence="2" id="KW-0560">Oxidoreductase</keyword>
<dbReference type="Pfam" id="PF13561">
    <property type="entry name" value="adh_short_C2"/>
    <property type="match status" value="1"/>
</dbReference>
<dbReference type="GO" id="GO:0016491">
    <property type="term" value="F:oxidoreductase activity"/>
    <property type="evidence" value="ECO:0007669"/>
    <property type="project" value="UniProtKB-KW"/>
</dbReference>
<dbReference type="PANTHER" id="PTHR24321">
    <property type="entry name" value="DEHYDROGENASES, SHORT CHAIN"/>
    <property type="match status" value="1"/>
</dbReference>
<dbReference type="SUPFAM" id="SSF51735">
    <property type="entry name" value="NAD(P)-binding Rossmann-fold domains"/>
    <property type="match status" value="1"/>
</dbReference>
<sequence>MTRRPSEEPRDVVVVTGAGGMGTAIARRIGSGRTLFLADASHGQLDCTVAALTAEGYAAHGVLTDISDRAAVDKLARTAAGEGRVVAVAHTAGVSASIASARTILEVDLLGTVHVIDAFESVAGRGTALVAVSSMAGHYASLSPEDEAALATLPAEELLSLPVVEAVGDDSLRAYMVAKRANHVRVEAAALAWNLRGARINSVSPGVISTAMSKAEAESPHGGHMLKMLDDCGARRTGTPGEIADAVAFLTGPQAQFITGTDLLVDGGQAAWVRRHMRH</sequence>
<organism evidence="3">
    <name type="scientific">Streptomyces sp. R08</name>
    <dbReference type="NCBI Taxonomy" id="3238624"/>
    <lineage>
        <taxon>Bacteria</taxon>
        <taxon>Bacillati</taxon>
        <taxon>Actinomycetota</taxon>
        <taxon>Actinomycetes</taxon>
        <taxon>Kitasatosporales</taxon>
        <taxon>Streptomycetaceae</taxon>
        <taxon>Streptomyces</taxon>
    </lineage>
</organism>
<comment type="similarity">
    <text evidence="1">Belongs to the short-chain dehydrogenases/reductases (SDR) family.</text>
</comment>
<dbReference type="RefSeq" id="WP_369188227.1">
    <property type="nucleotide sequence ID" value="NZ_CP163431.1"/>
</dbReference>
<dbReference type="InterPro" id="IPR002347">
    <property type="entry name" value="SDR_fam"/>
</dbReference>
<dbReference type="PRINTS" id="PR00081">
    <property type="entry name" value="GDHRDH"/>
</dbReference>
<proteinExistence type="inferred from homology"/>
<dbReference type="NCBIfam" id="NF005395">
    <property type="entry name" value="PRK06940.1"/>
    <property type="match status" value="1"/>
</dbReference>
<reference evidence="3" key="1">
    <citation type="submission" date="2024-07" db="EMBL/GenBank/DDBJ databases">
        <authorList>
            <person name="Yu S.T."/>
        </authorList>
    </citation>
    <scope>NUCLEOTIDE SEQUENCE</scope>
    <source>
        <strain evidence="3">R08</strain>
    </source>
</reference>
<dbReference type="Pfam" id="PF00106">
    <property type="entry name" value="adh_short"/>
    <property type="match status" value="1"/>
</dbReference>
<name>A0AB39M816_9ACTN</name>
<dbReference type="Gene3D" id="3.40.50.720">
    <property type="entry name" value="NAD(P)-binding Rossmann-like Domain"/>
    <property type="match status" value="1"/>
</dbReference>